<proteinExistence type="predicted"/>
<dbReference type="AlphaFoldDB" id="A0A2M7RS32"/>
<dbReference type="EMBL" id="PFMK01000021">
    <property type="protein sequence ID" value="PIZ03138.1"/>
    <property type="molecule type" value="Genomic_DNA"/>
</dbReference>
<evidence type="ECO:0000313" key="1">
    <source>
        <dbReference type="EMBL" id="PIZ03138.1"/>
    </source>
</evidence>
<protein>
    <recommendedName>
        <fullName evidence="3">CARDB domain-containing protein</fullName>
    </recommendedName>
</protein>
<accession>A0A2M7RS32</accession>
<dbReference type="Proteomes" id="UP000231069">
    <property type="component" value="Unassembled WGS sequence"/>
</dbReference>
<sequence length="193" mass="21387">MTSSFFKHRSILLTALIFFSIGFISSLIYTQKSRYLTQAQDSGIVSEKVQQSPIPTETPSWTPYPTVAAEEVNSIVQNNSSITNSSKFTILEVQKITADKTSAQTGENVNFTVTIKNTGSTKKLLTHICFNHSGGVTFGCIREMNLEAGDKFNVNNTMQFTAPGTYSVWITWSQDHTNFYRPQNSGSAVVHVI</sequence>
<dbReference type="Gene3D" id="2.60.40.10">
    <property type="entry name" value="Immunoglobulins"/>
    <property type="match status" value="1"/>
</dbReference>
<reference evidence="2" key="1">
    <citation type="submission" date="2017-09" db="EMBL/GenBank/DDBJ databases">
        <title>Depth-based differentiation of microbial function through sediment-hosted aquifers and enrichment of novel symbionts in the deep terrestrial subsurface.</title>
        <authorList>
            <person name="Probst A.J."/>
            <person name="Ladd B."/>
            <person name="Jarett J.K."/>
            <person name="Geller-Mcgrath D.E."/>
            <person name="Sieber C.M.K."/>
            <person name="Emerson J.B."/>
            <person name="Anantharaman K."/>
            <person name="Thomas B.C."/>
            <person name="Malmstrom R."/>
            <person name="Stieglmeier M."/>
            <person name="Klingl A."/>
            <person name="Woyke T."/>
            <person name="Ryan C.M."/>
            <person name="Banfield J.F."/>
        </authorList>
    </citation>
    <scope>NUCLEOTIDE SEQUENCE [LARGE SCALE GENOMIC DNA]</scope>
</reference>
<evidence type="ECO:0008006" key="3">
    <source>
        <dbReference type="Google" id="ProtNLM"/>
    </source>
</evidence>
<evidence type="ECO:0000313" key="2">
    <source>
        <dbReference type="Proteomes" id="UP000231069"/>
    </source>
</evidence>
<gene>
    <name evidence="1" type="ORF">COY59_01100</name>
</gene>
<comment type="caution">
    <text evidence="1">The sequence shown here is derived from an EMBL/GenBank/DDBJ whole genome shotgun (WGS) entry which is preliminary data.</text>
</comment>
<organism evidence="1 2">
    <name type="scientific">Candidatus Gottesmanbacteria bacterium CG_4_10_14_0_8_um_filter_37_24</name>
    <dbReference type="NCBI Taxonomy" id="1974574"/>
    <lineage>
        <taxon>Bacteria</taxon>
        <taxon>Candidatus Gottesmaniibacteriota</taxon>
    </lineage>
</organism>
<dbReference type="InterPro" id="IPR013783">
    <property type="entry name" value="Ig-like_fold"/>
</dbReference>
<name>A0A2M7RS32_9BACT</name>